<reference evidence="1 2" key="2">
    <citation type="journal article" date="2022" name="Mol. Ecol. Resour.">
        <title>The genomes of chicory, endive, great burdock and yacon provide insights into Asteraceae paleo-polyploidization history and plant inulin production.</title>
        <authorList>
            <person name="Fan W."/>
            <person name="Wang S."/>
            <person name="Wang H."/>
            <person name="Wang A."/>
            <person name="Jiang F."/>
            <person name="Liu H."/>
            <person name="Zhao H."/>
            <person name="Xu D."/>
            <person name="Zhang Y."/>
        </authorList>
    </citation>
    <scope>NUCLEOTIDE SEQUENCE [LARGE SCALE GENOMIC DNA]</scope>
    <source>
        <strain evidence="2">cv. Punajuju</strain>
        <tissue evidence="1">Leaves</tissue>
    </source>
</reference>
<evidence type="ECO:0000313" key="1">
    <source>
        <dbReference type="EMBL" id="KAI3752732.1"/>
    </source>
</evidence>
<accession>A0ACB9E1N9</accession>
<protein>
    <submittedName>
        <fullName evidence="1">Uncharacterized protein</fullName>
    </submittedName>
</protein>
<sequence>MTCSLSGFGSLQEIRSNSRGSPQFQVHGAWVSGKRIQPGVPVKLKEGDTMKMGGSSRIYELHWVPLSQAFDVDDPFVPATFIKQQETQDENSSYLEILQTNSSNDENSTKEKPFFVLKCSKSCCGDTETEHSTISTVSIQSIDKSHSHLKILNWFTYLEIAEAIYSVGSVLHAHDVFKGETPAIKTLSIYLVFGGFGQEGQKRDSISQKQNCSLNFLVYANFLI</sequence>
<comment type="caution">
    <text evidence="1">The sequence shown here is derived from an EMBL/GenBank/DDBJ whole genome shotgun (WGS) entry which is preliminary data.</text>
</comment>
<dbReference type="Proteomes" id="UP001055811">
    <property type="component" value="Linkage Group LG04"/>
</dbReference>
<name>A0ACB9E1N9_CICIN</name>
<organism evidence="1 2">
    <name type="scientific">Cichorium intybus</name>
    <name type="common">Chicory</name>
    <dbReference type="NCBI Taxonomy" id="13427"/>
    <lineage>
        <taxon>Eukaryota</taxon>
        <taxon>Viridiplantae</taxon>
        <taxon>Streptophyta</taxon>
        <taxon>Embryophyta</taxon>
        <taxon>Tracheophyta</taxon>
        <taxon>Spermatophyta</taxon>
        <taxon>Magnoliopsida</taxon>
        <taxon>eudicotyledons</taxon>
        <taxon>Gunneridae</taxon>
        <taxon>Pentapetalae</taxon>
        <taxon>asterids</taxon>
        <taxon>campanulids</taxon>
        <taxon>Asterales</taxon>
        <taxon>Asteraceae</taxon>
        <taxon>Cichorioideae</taxon>
        <taxon>Cichorieae</taxon>
        <taxon>Cichoriinae</taxon>
        <taxon>Cichorium</taxon>
    </lineage>
</organism>
<gene>
    <name evidence="1" type="ORF">L2E82_24768</name>
</gene>
<dbReference type="EMBL" id="CM042012">
    <property type="protein sequence ID" value="KAI3752732.1"/>
    <property type="molecule type" value="Genomic_DNA"/>
</dbReference>
<keyword evidence="2" id="KW-1185">Reference proteome</keyword>
<evidence type="ECO:0000313" key="2">
    <source>
        <dbReference type="Proteomes" id="UP001055811"/>
    </source>
</evidence>
<reference evidence="2" key="1">
    <citation type="journal article" date="2022" name="Mol. Ecol. Resour.">
        <title>The genomes of chicory, endive, great burdock and yacon provide insights into Asteraceae palaeo-polyploidization history and plant inulin production.</title>
        <authorList>
            <person name="Fan W."/>
            <person name="Wang S."/>
            <person name="Wang H."/>
            <person name="Wang A."/>
            <person name="Jiang F."/>
            <person name="Liu H."/>
            <person name="Zhao H."/>
            <person name="Xu D."/>
            <person name="Zhang Y."/>
        </authorList>
    </citation>
    <scope>NUCLEOTIDE SEQUENCE [LARGE SCALE GENOMIC DNA]</scope>
    <source>
        <strain evidence="2">cv. Punajuju</strain>
    </source>
</reference>
<proteinExistence type="predicted"/>